<keyword evidence="1" id="KW-1133">Transmembrane helix</keyword>
<keyword evidence="1" id="KW-0472">Membrane</keyword>
<dbReference type="PANTHER" id="PTHR46795:SF3">
    <property type="entry name" value="ABC TRANSPORTER PERMEASE"/>
    <property type="match status" value="1"/>
</dbReference>
<evidence type="ECO:0008006" key="4">
    <source>
        <dbReference type="Google" id="ProtNLM"/>
    </source>
</evidence>
<dbReference type="AlphaFoldDB" id="A0A396SU78"/>
<feature type="transmembrane region" description="Helical" evidence="1">
    <location>
        <begin position="137"/>
        <end position="156"/>
    </location>
</feature>
<sequence length="197" mass="23162">MLINGSEKAIRLVSPTKWQRLQGKRRFITLLNVKDFDYAYPILLRIQKLQLHENPKYSAIYDKSKPNNYQLLINLASGFEFMGFFLGIAFLTMLAWTLMFKILNGASKDKARYQILNKIGIRKQLLKQSINYEIRTLFLLPASLGIIDVLFGLQLFRSLLPDPYHNIWLPFIIFGILYLLYYLLTVKLYKKVVVEYK</sequence>
<feature type="transmembrane region" description="Helical" evidence="1">
    <location>
        <begin position="81"/>
        <end position="103"/>
    </location>
</feature>
<protein>
    <recommendedName>
        <fullName evidence="4">ABC transporter permease</fullName>
    </recommendedName>
</protein>
<dbReference type="InterPro" id="IPR052536">
    <property type="entry name" value="ABC-4_Integral_Memb_Prot"/>
</dbReference>
<dbReference type="PANTHER" id="PTHR46795">
    <property type="entry name" value="ABC TRANSPORTER PERMEASE-RELATED-RELATED"/>
    <property type="match status" value="1"/>
</dbReference>
<organism evidence="2 3">
    <name type="scientific">Lactobacillus bombicola</name>
    <dbReference type="NCBI Taxonomy" id="1505723"/>
    <lineage>
        <taxon>Bacteria</taxon>
        <taxon>Bacillati</taxon>
        <taxon>Bacillota</taxon>
        <taxon>Bacilli</taxon>
        <taxon>Lactobacillales</taxon>
        <taxon>Lactobacillaceae</taxon>
        <taxon>Lactobacillus</taxon>
    </lineage>
</organism>
<comment type="caution">
    <text evidence="2">The sequence shown here is derived from an EMBL/GenBank/DDBJ whole genome shotgun (WGS) entry which is preliminary data.</text>
</comment>
<evidence type="ECO:0000313" key="3">
    <source>
        <dbReference type="Proteomes" id="UP000265862"/>
    </source>
</evidence>
<reference evidence="2 3" key="1">
    <citation type="submission" date="2018-07" db="EMBL/GenBank/DDBJ databases">
        <title>Genome sequences of six Lactobacillus spp. isolated from bumble bee guts.</title>
        <authorList>
            <person name="Motta E.V.S."/>
            <person name="Moran N.A."/>
        </authorList>
    </citation>
    <scope>NUCLEOTIDE SEQUENCE [LARGE SCALE GENOMIC DNA]</scope>
    <source>
        <strain evidence="2 3">OCC3</strain>
    </source>
</reference>
<proteinExistence type="predicted"/>
<gene>
    <name evidence="2" type="ORF">DS835_00950</name>
</gene>
<accession>A0A396SU78</accession>
<keyword evidence="1" id="KW-0812">Transmembrane</keyword>
<dbReference type="Proteomes" id="UP000265862">
    <property type="component" value="Unassembled WGS sequence"/>
</dbReference>
<dbReference type="RefSeq" id="WP_118897534.1">
    <property type="nucleotide sequence ID" value="NZ_QOCU01000008.1"/>
</dbReference>
<feature type="transmembrane region" description="Helical" evidence="1">
    <location>
        <begin position="168"/>
        <end position="189"/>
    </location>
</feature>
<evidence type="ECO:0000256" key="1">
    <source>
        <dbReference type="SAM" id="Phobius"/>
    </source>
</evidence>
<dbReference type="EMBL" id="QOCV01000002">
    <property type="protein sequence ID" value="RHW55176.1"/>
    <property type="molecule type" value="Genomic_DNA"/>
</dbReference>
<evidence type="ECO:0000313" key="2">
    <source>
        <dbReference type="EMBL" id="RHW55176.1"/>
    </source>
</evidence>
<name>A0A396SU78_9LACO</name>